<dbReference type="Proteomes" id="UP000239415">
    <property type="component" value="Unassembled WGS sequence"/>
</dbReference>
<organism evidence="2 3">
    <name type="scientific">Actinoplanes italicus</name>
    <dbReference type="NCBI Taxonomy" id="113567"/>
    <lineage>
        <taxon>Bacteria</taxon>
        <taxon>Bacillati</taxon>
        <taxon>Actinomycetota</taxon>
        <taxon>Actinomycetes</taxon>
        <taxon>Micromonosporales</taxon>
        <taxon>Micromonosporaceae</taxon>
        <taxon>Actinoplanes</taxon>
    </lineage>
</organism>
<evidence type="ECO:0000313" key="3">
    <source>
        <dbReference type="Proteomes" id="UP000239415"/>
    </source>
</evidence>
<protein>
    <submittedName>
        <fullName evidence="2">BON domain-containing protein</fullName>
    </submittedName>
</protein>
<comment type="caution">
    <text evidence="2">The sequence shown here is derived from an EMBL/GenBank/DDBJ whole genome shotgun (WGS) entry which is preliminary data.</text>
</comment>
<feature type="domain" description="BON" evidence="1">
    <location>
        <begin position="14"/>
        <end position="82"/>
    </location>
</feature>
<dbReference type="OrthoDB" id="3403070at2"/>
<dbReference type="Pfam" id="PF04972">
    <property type="entry name" value="BON"/>
    <property type="match status" value="1"/>
</dbReference>
<evidence type="ECO:0000259" key="1">
    <source>
        <dbReference type="PROSITE" id="PS50914"/>
    </source>
</evidence>
<dbReference type="Gene3D" id="3.30.1340.30">
    <property type="match status" value="1"/>
</dbReference>
<reference evidence="2 3" key="1">
    <citation type="submission" date="2018-03" db="EMBL/GenBank/DDBJ databases">
        <title>Genomic Encyclopedia of Archaeal and Bacterial Type Strains, Phase II (KMG-II): from individual species to whole genera.</title>
        <authorList>
            <person name="Goeker M."/>
        </authorList>
    </citation>
    <scope>NUCLEOTIDE SEQUENCE [LARGE SCALE GENOMIC DNA]</scope>
    <source>
        <strain evidence="2 3">DSM 43146</strain>
    </source>
</reference>
<dbReference type="InterPro" id="IPR007055">
    <property type="entry name" value="BON_dom"/>
</dbReference>
<name>A0A2T0K3A0_9ACTN</name>
<accession>A0A2T0K3A0</accession>
<dbReference type="EMBL" id="PVMZ01000016">
    <property type="protein sequence ID" value="PRX17333.1"/>
    <property type="molecule type" value="Genomic_DNA"/>
</dbReference>
<dbReference type="AlphaFoldDB" id="A0A2T0K3A0"/>
<proteinExistence type="predicted"/>
<evidence type="ECO:0000313" key="2">
    <source>
        <dbReference type="EMBL" id="PRX17333.1"/>
    </source>
</evidence>
<sequence>MWPLPANDGSAFDSDVALTFRVIQRIFDDPRLAGERVTVQAQNGVVTILGTVSCLYARVTAAGLVRDTPGVTDICNRLELARAADVTAAVGQPDPFDEIVAHWDHAASTTPRRPVRAWLLRAFRRNGVPGTQGGPISDS</sequence>
<dbReference type="RefSeq" id="WP_106325452.1">
    <property type="nucleotide sequence ID" value="NZ_BOMO01000149.1"/>
</dbReference>
<gene>
    <name evidence="2" type="ORF">CLV67_116109</name>
</gene>
<dbReference type="PROSITE" id="PS50914">
    <property type="entry name" value="BON"/>
    <property type="match status" value="1"/>
</dbReference>
<keyword evidence="3" id="KW-1185">Reference proteome</keyword>